<dbReference type="Proteomes" id="UP001374584">
    <property type="component" value="Unassembled WGS sequence"/>
</dbReference>
<comment type="caution">
    <text evidence="1">The sequence shown here is derived from an EMBL/GenBank/DDBJ whole genome shotgun (WGS) entry which is preliminary data.</text>
</comment>
<proteinExistence type="predicted"/>
<keyword evidence="2" id="KW-1185">Reference proteome</keyword>
<dbReference type="EMBL" id="JAYMYR010000003">
    <property type="protein sequence ID" value="KAK7374314.1"/>
    <property type="molecule type" value="Genomic_DNA"/>
</dbReference>
<protein>
    <submittedName>
        <fullName evidence="1">Uncharacterized protein</fullName>
    </submittedName>
</protein>
<name>A0AAN9RJW3_PHACN</name>
<gene>
    <name evidence="1" type="ORF">VNO80_07742</name>
</gene>
<organism evidence="1 2">
    <name type="scientific">Phaseolus coccineus</name>
    <name type="common">Scarlet runner bean</name>
    <name type="synonym">Phaseolus multiflorus</name>
    <dbReference type="NCBI Taxonomy" id="3886"/>
    <lineage>
        <taxon>Eukaryota</taxon>
        <taxon>Viridiplantae</taxon>
        <taxon>Streptophyta</taxon>
        <taxon>Embryophyta</taxon>
        <taxon>Tracheophyta</taxon>
        <taxon>Spermatophyta</taxon>
        <taxon>Magnoliopsida</taxon>
        <taxon>eudicotyledons</taxon>
        <taxon>Gunneridae</taxon>
        <taxon>Pentapetalae</taxon>
        <taxon>rosids</taxon>
        <taxon>fabids</taxon>
        <taxon>Fabales</taxon>
        <taxon>Fabaceae</taxon>
        <taxon>Papilionoideae</taxon>
        <taxon>50 kb inversion clade</taxon>
        <taxon>NPAAA clade</taxon>
        <taxon>indigoferoid/millettioid clade</taxon>
        <taxon>Phaseoleae</taxon>
        <taxon>Phaseolus</taxon>
    </lineage>
</organism>
<evidence type="ECO:0000313" key="1">
    <source>
        <dbReference type="EMBL" id="KAK7374314.1"/>
    </source>
</evidence>
<evidence type="ECO:0000313" key="2">
    <source>
        <dbReference type="Proteomes" id="UP001374584"/>
    </source>
</evidence>
<dbReference type="AlphaFoldDB" id="A0AAN9RJW3"/>
<accession>A0AAN9RJW3</accession>
<sequence length="83" mass="9632">MKNWGYRRRTEEVPDSVMSFDSVFELGRTSCCNTLYQGATSNSDLLHLNSQNFLQLCKLGKEFAALLYLLRSVKIEFFLRSEN</sequence>
<reference evidence="1 2" key="1">
    <citation type="submission" date="2024-01" db="EMBL/GenBank/DDBJ databases">
        <title>The genomes of 5 underutilized Papilionoideae crops provide insights into root nodulation and disease resistanc.</title>
        <authorList>
            <person name="Jiang F."/>
        </authorList>
    </citation>
    <scope>NUCLEOTIDE SEQUENCE [LARGE SCALE GENOMIC DNA]</scope>
    <source>
        <strain evidence="1">JINMINGXINNONG_FW02</strain>
        <tissue evidence="1">Leaves</tissue>
    </source>
</reference>